<accession>A0ABP1FVB6</accession>
<keyword evidence="1" id="KW-0507">mRNA processing</keyword>
<reference evidence="5 6" key="1">
    <citation type="submission" date="2024-06" db="EMBL/GenBank/DDBJ databases">
        <authorList>
            <person name="Kraege A."/>
            <person name="Thomma B."/>
        </authorList>
    </citation>
    <scope>NUCLEOTIDE SEQUENCE [LARGE SCALE GENOMIC DNA]</scope>
</reference>
<dbReference type="SMART" id="SM01141">
    <property type="entry name" value="DRY_EERY"/>
    <property type="match status" value="1"/>
</dbReference>
<name>A0ABP1FVB6_9CHLO</name>
<feature type="compositionally biased region" description="Low complexity" evidence="3">
    <location>
        <begin position="310"/>
        <end position="325"/>
    </location>
</feature>
<feature type="compositionally biased region" description="Basic and acidic residues" evidence="3">
    <location>
        <begin position="21"/>
        <end position="31"/>
    </location>
</feature>
<dbReference type="PANTHER" id="PTHR13161:SF4">
    <property type="entry name" value="CLK4-ASSOCIATING SERINE_ARGININE RICH PROTEIN"/>
    <property type="match status" value="1"/>
</dbReference>
<feature type="compositionally biased region" description="Basic residues" evidence="3">
    <location>
        <begin position="497"/>
        <end position="514"/>
    </location>
</feature>
<proteinExistence type="predicted"/>
<feature type="region of interest" description="Disordered" evidence="3">
    <location>
        <begin position="192"/>
        <end position="213"/>
    </location>
</feature>
<feature type="compositionally biased region" description="Basic and acidic residues" evidence="3">
    <location>
        <begin position="470"/>
        <end position="483"/>
    </location>
</feature>
<evidence type="ECO:0000256" key="3">
    <source>
        <dbReference type="SAM" id="MobiDB-lite"/>
    </source>
</evidence>
<dbReference type="Proteomes" id="UP001497392">
    <property type="component" value="Unassembled WGS sequence"/>
</dbReference>
<organism evidence="5 6">
    <name type="scientific">Coccomyxa viridis</name>
    <dbReference type="NCBI Taxonomy" id="1274662"/>
    <lineage>
        <taxon>Eukaryota</taxon>
        <taxon>Viridiplantae</taxon>
        <taxon>Chlorophyta</taxon>
        <taxon>core chlorophytes</taxon>
        <taxon>Trebouxiophyceae</taxon>
        <taxon>Trebouxiophyceae incertae sedis</taxon>
        <taxon>Coccomyxaceae</taxon>
        <taxon>Coccomyxa</taxon>
    </lineage>
</organism>
<comment type="caution">
    <text evidence="5">The sequence shown here is derived from an EMBL/GenBank/DDBJ whole genome shotgun (WGS) entry which is preliminary data.</text>
</comment>
<dbReference type="InterPro" id="IPR040397">
    <property type="entry name" value="SWAP"/>
</dbReference>
<dbReference type="Pfam" id="PF09750">
    <property type="entry name" value="DRY_EERY"/>
    <property type="match status" value="1"/>
</dbReference>
<evidence type="ECO:0000313" key="5">
    <source>
        <dbReference type="EMBL" id="CAL5221412.1"/>
    </source>
</evidence>
<gene>
    <name evidence="5" type="primary">g3598</name>
    <name evidence="5" type="ORF">VP750_LOCUS3071</name>
</gene>
<evidence type="ECO:0000256" key="1">
    <source>
        <dbReference type="ARBA" id="ARBA00022664"/>
    </source>
</evidence>
<dbReference type="InterPro" id="IPR019147">
    <property type="entry name" value="SWAP_N_domain"/>
</dbReference>
<feature type="region of interest" description="Disordered" evidence="3">
    <location>
        <begin position="251"/>
        <end position="329"/>
    </location>
</feature>
<keyword evidence="2" id="KW-0508">mRNA splicing</keyword>
<evidence type="ECO:0000259" key="4">
    <source>
        <dbReference type="SMART" id="SM01141"/>
    </source>
</evidence>
<evidence type="ECO:0000313" key="6">
    <source>
        <dbReference type="Proteomes" id="UP001497392"/>
    </source>
</evidence>
<feature type="domain" description="Suppressor of white apricot N-terminal" evidence="4">
    <location>
        <begin position="42"/>
        <end position="191"/>
    </location>
</feature>
<evidence type="ECO:0000256" key="2">
    <source>
        <dbReference type="ARBA" id="ARBA00023187"/>
    </source>
</evidence>
<feature type="region of interest" description="Disordered" evidence="3">
    <location>
        <begin position="402"/>
        <end position="520"/>
    </location>
</feature>
<keyword evidence="6" id="KW-1185">Reference proteome</keyword>
<feature type="compositionally biased region" description="Basic and acidic residues" evidence="3">
    <location>
        <begin position="402"/>
        <end position="447"/>
    </location>
</feature>
<feature type="compositionally biased region" description="Acidic residues" evidence="3">
    <location>
        <begin position="197"/>
        <end position="213"/>
    </location>
</feature>
<protein>
    <submittedName>
        <fullName evidence="5">G3598 protein</fullName>
    </submittedName>
</protein>
<feature type="region of interest" description="Disordered" evidence="3">
    <location>
        <begin position="12"/>
        <end position="38"/>
    </location>
</feature>
<feature type="compositionally biased region" description="Basic and acidic residues" evidence="3">
    <location>
        <begin position="294"/>
        <end position="305"/>
    </location>
</feature>
<dbReference type="EMBL" id="CAXHTA020000005">
    <property type="protein sequence ID" value="CAL5221412.1"/>
    <property type="molecule type" value="Genomic_DNA"/>
</dbReference>
<sequence length="520" mass="58229">MASYYHEARAEKAKIKAATQENKRRAERRAELATAEASSPLDALRIDGRPCKLIRNQEAYAAAEAREGMLAWNGNADNMIDRFDGRALLDFYRDPDPRSKPQKTDEELELDELVTFEAFRDLIKLLQLSISEETGIALADDENLEHRANAKSTAVGQYSQQIAQAAGRPAPGAPAGSGQYGAVGFSYNGEVAADDSASSEESDEDADEPAPEDVDVDSLAANLGIDAFSVLLRRAEREEADMAAGIFKRRKRRWSRKTAAQRARRMAGQGLGPLVNKKPDIVIAPPSRSTLRLARRDSPTYDPYRRRSRSGSSSRSRSGSPAAPRQRSEYITEFKASKGRSNAHGSAGSAPHDLSAPKRAEAYRDAMPQNADPAVLGDGPVSLPAHAVQMQGKRAYDVQYVSREEERRRERVKERERERDREARRQKDTAPKQAPVKKEKETPMERLKRLRAAQLNKTFQKEVMTAAQRKLQEEKDRAARESLQRAAWRRSPSPPSPRRRRHSRSRSPRRRRSRSSSASY</sequence>
<dbReference type="PANTHER" id="PTHR13161">
    <property type="entry name" value="SPLICING FACTOR SUPPRESSOR OF WHITE APRICOT"/>
    <property type="match status" value="1"/>
</dbReference>